<evidence type="ECO:0000256" key="5">
    <source>
        <dbReference type="SAM" id="MobiDB-lite"/>
    </source>
</evidence>
<dbReference type="InterPro" id="IPR036855">
    <property type="entry name" value="Znf_CCCH_sf"/>
</dbReference>
<evidence type="ECO:0000313" key="8">
    <source>
        <dbReference type="Proteomes" id="UP001497522"/>
    </source>
</evidence>
<evidence type="ECO:0000256" key="2">
    <source>
        <dbReference type="ARBA" id="ARBA00022771"/>
    </source>
</evidence>
<feature type="zinc finger region" description="C3H1-type" evidence="4">
    <location>
        <begin position="7"/>
        <end position="34"/>
    </location>
</feature>
<organism evidence="7 8">
    <name type="scientific">Sphagnum jensenii</name>
    <dbReference type="NCBI Taxonomy" id="128206"/>
    <lineage>
        <taxon>Eukaryota</taxon>
        <taxon>Viridiplantae</taxon>
        <taxon>Streptophyta</taxon>
        <taxon>Embryophyta</taxon>
        <taxon>Bryophyta</taxon>
        <taxon>Sphagnophytina</taxon>
        <taxon>Sphagnopsida</taxon>
        <taxon>Sphagnales</taxon>
        <taxon>Sphagnaceae</taxon>
        <taxon>Sphagnum</taxon>
    </lineage>
</organism>
<name>A0ABP1AKV2_9BRYO</name>
<feature type="domain" description="C3H1-type" evidence="6">
    <location>
        <begin position="7"/>
        <end position="34"/>
    </location>
</feature>
<accession>A0ABP1AKV2</accession>
<keyword evidence="8" id="KW-1185">Reference proteome</keyword>
<feature type="compositionally biased region" description="Basic and acidic residues" evidence="5">
    <location>
        <begin position="109"/>
        <end position="127"/>
    </location>
</feature>
<keyword evidence="3 4" id="KW-0862">Zinc</keyword>
<dbReference type="SUPFAM" id="SSF90229">
    <property type="entry name" value="CCCH zinc finger"/>
    <property type="match status" value="1"/>
</dbReference>
<feature type="compositionally biased region" description="Basic and acidic residues" evidence="5">
    <location>
        <begin position="45"/>
        <end position="57"/>
    </location>
</feature>
<dbReference type="SMART" id="SM00356">
    <property type="entry name" value="ZnF_C3H1"/>
    <property type="match status" value="1"/>
</dbReference>
<feature type="compositionally biased region" description="Polar residues" evidence="5">
    <location>
        <begin position="310"/>
        <end position="333"/>
    </location>
</feature>
<sequence length="379" mass="42589">MAYARDLYKTKMCSLYMQRGYCPRQSCSFAHGESELRKVPGRFDNGGDLRNAVDHRHSPSYWRRSPGRDERGRDRHNENGSPHHDRGHTQSKSPAKRRRSVSRSPQKSPEYKKRDTKKHPDTTEPHLSDVSGPIDAAEDIAVDEANGKARSQSISTSSQDALEEQLQEVSSFNKTLLAQKVKLEHSLEKKVLETTELSDKILMLETKLDSIKDTCKGLASRTKKFVKVYKGFIRAQEELKRSQAKLMRLVDDISEDNGPMLDTDVEYLDINTTSYEDPLCEIPTNNQANHRPTAAGSHLQRQENDAETGNRLSSSIEEPLLTESNQHKPTAAQQEKRRALVQKALKQGSLSLKTGDGRDGNATTDHKLSSVVSLNGDLK</sequence>
<dbReference type="PROSITE" id="PS50103">
    <property type="entry name" value="ZF_C3H1"/>
    <property type="match status" value="1"/>
</dbReference>
<proteinExistence type="predicted"/>
<protein>
    <recommendedName>
        <fullName evidence="6">C3H1-type domain-containing protein</fullName>
    </recommendedName>
</protein>
<dbReference type="InterPro" id="IPR045868">
    <property type="entry name" value="Znf_C3H13/40"/>
</dbReference>
<reference evidence="7" key="1">
    <citation type="submission" date="2024-03" db="EMBL/GenBank/DDBJ databases">
        <authorList>
            <consortium name="ELIXIR-Norway"/>
            <consortium name="Elixir Norway"/>
        </authorList>
    </citation>
    <scope>NUCLEOTIDE SEQUENCE</scope>
</reference>
<feature type="compositionally biased region" description="Basic and acidic residues" evidence="5">
    <location>
        <begin position="66"/>
        <end position="88"/>
    </location>
</feature>
<evidence type="ECO:0000313" key="7">
    <source>
        <dbReference type="EMBL" id="CAK9863169.1"/>
    </source>
</evidence>
<dbReference type="PANTHER" id="PTHR38160">
    <property type="entry name" value="ZINC FINGER CCCH DOMAIN-CONTAINING PROTEIN 40"/>
    <property type="match status" value="1"/>
</dbReference>
<evidence type="ECO:0000256" key="4">
    <source>
        <dbReference type="PROSITE-ProRule" id="PRU00723"/>
    </source>
</evidence>
<feature type="region of interest" description="Disordered" evidence="5">
    <location>
        <begin position="40"/>
        <end position="134"/>
    </location>
</feature>
<dbReference type="PANTHER" id="PTHR38160:SF1">
    <property type="entry name" value="ZINC FINGER CCCH DOMAIN-CONTAINING PROTEIN 40"/>
    <property type="match status" value="1"/>
</dbReference>
<keyword evidence="2 4" id="KW-0863">Zinc-finger</keyword>
<evidence type="ECO:0000256" key="3">
    <source>
        <dbReference type="ARBA" id="ARBA00022833"/>
    </source>
</evidence>
<feature type="compositionally biased region" description="Basic and acidic residues" evidence="5">
    <location>
        <begin position="355"/>
        <end position="368"/>
    </location>
</feature>
<dbReference type="Gene3D" id="4.10.1000.10">
    <property type="entry name" value="Zinc finger, CCCH-type"/>
    <property type="match status" value="1"/>
</dbReference>
<dbReference type="EMBL" id="OZ023714">
    <property type="protein sequence ID" value="CAK9863169.1"/>
    <property type="molecule type" value="Genomic_DNA"/>
</dbReference>
<evidence type="ECO:0000259" key="6">
    <source>
        <dbReference type="PROSITE" id="PS50103"/>
    </source>
</evidence>
<dbReference type="Pfam" id="PF00642">
    <property type="entry name" value="zf-CCCH"/>
    <property type="match status" value="1"/>
</dbReference>
<feature type="region of interest" description="Disordered" evidence="5">
    <location>
        <begin position="280"/>
        <end position="379"/>
    </location>
</feature>
<dbReference type="InterPro" id="IPR000571">
    <property type="entry name" value="Znf_CCCH"/>
</dbReference>
<gene>
    <name evidence="7" type="ORF">CSSPJE1EN2_LOCUS6164</name>
</gene>
<evidence type="ECO:0000256" key="1">
    <source>
        <dbReference type="ARBA" id="ARBA00022723"/>
    </source>
</evidence>
<keyword evidence="1 4" id="KW-0479">Metal-binding</keyword>
<dbReference type="Proteomes" id="UP001497522">
    <property type="component" value="Chromosome 13"/>
</dbReference>